<comment type="similarity">
    <text evidence="5">Belongs to the TAF10 family.</text>
</comment>
<dbReference type="GO" id="GO:0006367">
    <property type="term" value="P:transcription initiation at RNA polymerase II promoter"/>
    <property type="evidence" value="ECO:0000318"/>
    <property type="project" value="GO_Central"/>
</dbReference>
<feature type="compositionally biased region" description="Polar residues" evidence="6">
    <location>
        <begin position="12"/>
        <end position="28"/>
    </location>
</feature>
<evidence type="ECO:0000256" key="2">
    <source>
        <dbReference type="ARBA" id="ARBA00023015"/>
    </source>
</evidence>
<keyword evidence="4" id="KW-0539">Nucleus</keyword>
<dbReference type="PRINTS" id="PR01443">
    <property type="entry name" value="TFIID30KDSUB"/>
</dbReference>
<evidence type="ECO:0000256" key="4">
    <source>
        <dbReference type="ARBA" id="ARBA00023242"/>
    </source>
</evidence>
<keyword evidence="3" id="KW-0804">Transcription</keyword>
<dbReference type="Gene3D" id="3.30.930.10">
    <property type="entry name" value="Bira Bifunctional Protein, Domain 2"/>
    <property type="match status" value="1"/>
</dbReference>
<sequence length="544" mass="60640">MRSGRMDGGGNSNWMNAPLGNQPNQMQQGMIAGRSDLQHPPKSQSPMELPSEPSVSNITRSISRPLNSAQQTLINSVVAPPPGQNMKDFLVALETYTPTIPDAVTMHYLSKAGVQGSDPRIVRLVSLATQKFLSDIVLDAMQQARMKGIGQVKKATKETKFSLTHEVIDPVLAEFGIEMAGRRMANLASRFVGGNAVHVVDPCPDWRSILDDIPSVERNLSSRRLPSTDVNELRSRYLEWFTSFEKMKEGDKSMKKNVREGVSSFLDVLSLPNRLGYVGVESKESKIPEGEEVLKSLGKLRIVKQSLSMNETPVVALKKLREDLLSIFSHAHTVSPSYFVRAAILEMYNKGIKAMNEYESLYLSFSDGTPFETKTFLVGHSPSSLLSPFIRARFSLNQTWPILMQSTGAAYYNCASRLINGRQREKYCMISLCRNEEEMMKWREETLTHLSEYLTGSIGLNSISSRLLSAPELFLSESSATVIEREGFGIGRISIYGDYLSRRLNITLSDEKLVYIGYAEVDLSKLIALLFDPSTPKRVTDAAK</sequence>
<name>A0A2A6C9B3_PRIPA</name>
<evidence type="ECO:0000256" key="6">
    <source>
        <dbReference type="SAM" id="MobiDB-lite"/>
    </source>
</evidence>
<reference evidence="8" key="1">
    <citation type="journal article" date="2008" name="Nat. Genet.">
        <title>The Pristionchus pacificus genome provides a unique perspective on nematode lifestyle and parasitism.</title>
        <authorList>
            <person name="Dieterich C."/>
            <person name="Clifton S.W."/>
            <person name="Schuster L.N."/>
            <person name="Chinwalla A."/>
            <person name="Delehaunty K."/>
            <person name="Dinkelacker I."/>
            <person name="Fulton L."/>
            <person name="Fulton R."/>
            <person name="Godfrey J."/>
            <person name="Minx P."/>
            <person name="Mitreva M."/>
            <person name="Roeseler W."/>
            <person name="Tian H."/>
            <person name="Witte H."/>
            <person name="Yang S.P."/>
            <person name="Wilson R.K."/>
            <person name="Sommer R.J."/>
        </authorList>
    </citation>
    <scope>NUCLEOTIDE SEQUENCE [LARGE SCALE GENOMIC DNA]</scope>
    <source>
        <strain evidence="8">PS312</strain>
    </source>
</reference>
<keyword evidence="8" id="KW-1185">Reference proteome</keyword>
<dbReference type="Proteomes" id="UP000005239">
    <property type="component" value="Unassembled WGS sequence"/>
</dbReference>
<evidence type="ECO:0000256" key="5">
    <source>
        <dbReference type="ARBA" id="ARBA00025730"/>
    </source>
</evidence>
<dbReference type="GO" id="GO:1990841">
    <property type="term" value="F:promoter-specific chromatin binding"/>
    <property type="evidence" value="ECO:0000318"/>
    <property type="project" value="GO_Central"/>
</dbReference>
<dbReference type="PANTHER" id="PTHR21242:SF0">
    <property type="entry name" value="TRANSCRIPTION INITIATION FACTOR TFIID SUBUNIT 10"/>
    <property type="match status" value="1"/>
</dbReference>
<dbReference type="CDD" id="cd07982">
    <property type="entry name" value="HFD_TAF10"/>
    <property type="match status" value="1"/>
</dbReference>
<evidence type="ECO:0000256" key="3">
    <source>
        <dbReference type="ARBA" id="ARBA00023163"/>
    </source>
</evidence>
<evidence type="ECO:0000256" key="1">
    <source>
        <dbReference type="ARBA" id="ARBA00004123"/>
    </source>
</evidence>
<gene>
    <name evidence="7" type="primary">WBGene00099954</name>
</gene>
<protein>
    <submittedName>
        <fullName evidence="7">Uncharacterized protein</fullName>
    </submittedName>
</protein>
<dbReference type="PANTHER" id="PTHR21242">
    <property type="entry name" value="TRANSCRIPTION INITIATION FACTOR TFIID SUBUNIT 10"/>
    <property type="match status" value="1"/>
</dbReference>
<dbReference type="Pfam" id="PF03540">
    <property type="entry name" value="TAF10"/>
    <property type="match status" value="1"/>
</dbReference>
<proteinExistence type="inferred from homology"/>
<evidence type="ECO:0000313" key="8">
    <source>
        <dbReference type="Proteomes" id="UP000005239"/>
    </source>
</evidence>
<accession>A0A2A6C9B3</accession>
<dbReference type="AlphaFoldDB" id="A0A2A6C9B3"/>
<reference evidence="7" key="2">
    <citation type="submission" date="2022-06" db="UniProtKB">
        <authorList>
            <consortium name="EnsemblMetazoa"/>
        </authorList>
    </citation>
    <scope>IDENTIFICATION</scope>
    <source>
        <strain evidence="7">PS312</strain>
    </source>
</reference>
<dbReference type="GO" id="GO:0000124">
    <property type="term" value="C:SAGA complex"/>
    <property type="evidence" value="ECO:0000318"/>
    <property type="project" value="GO_Central"/>
</dbReference>
<feature type="compositionally biased region" description="Gly residues" evidence="6">
    <location>
        <begin position="1"/>
        <end position="11"/>
    </location>
</feature>
<dbReference type="EnsemblMetazoa" id="PPA10400.1">
    <property type="protein sequence ID" value="PPA10400.1"/>
    <property type="gene ID" value="WBGene00099954"/>
</dbReference>
<dbReference type="InterPro" id="IPR003923">
    <property type="entry name" value="TAF10"/>
</dbReference>
<dbReference type="GO" id="GO:0005669">
    <property type="term" value="C:transcription factor TFIID complex"/>
    <property type="evidence" value="ECO:0000318"/>
    <property type="project" value="GO_Central"/>
</dbReference>
<comment type="subcellular location">
    <subcellularLocation>
        <location evidence="1">Nucleus</location>
    </subcellularLocation>
</comment>
<evidence type="ECO:0000313" key="7">
    <source>
        <dbReference type="EnsemblMetazoa" id="PPA10400.1"/>
    </source>
</evidence>
<organism evidence="7 8">
    <name type="scientific">Pristionchus pacificus</name>
    <name type="common">Parasitic nematode worm</name>
    <dbReference type="NCBI Taxonomy" id="54126"/>
    <lineage>
        <taxon>Eukaryota</taxon>
        <taxon>Metazoa</taxon>
        <taxon>Ecdysozoa</taxon>
        <taxon>Nematoda</taxon>
        <taxon>Chromadorea</taxon>
        <taxon>Rhabditida</taxon>
        <taxon>Rhabditina</taxon>
        <taxon>Diplogasteromorpha</taxon>
        <taxon>Diplogasteroidea</taxon>
        <taxon>Neodiplogasteridae</taxon>
        <taxon>Pristionchus</taxon>
    </lineage>
</organism>
<keyword evidence="2" id="KW-0805">Transcription regulation</keyword>
<accession>A0A8R1U7Q9</accession>
<dbReference type="InterPro" id="IPR045864">
    <property type="entry name" value="aa-tRNA-synth_II/BPL/LPL"/>
</dbReference>
<feature type="region of interest" description="Disordered" evidence="6">
    <location>
        <begin position="1"/>
        <end position="55"/>
    </location>
</feature>